<dbReference type="InterPro" id="IPR012340">
    <property type="entry name" value="NA-bd_OB-fold"/>
</dbReference>
<dbReference type="SMART" id="SM00316">
    <property type="entry name" value="S1"/>
    <property type="match status" value="4"/>
</dbReference>
<feature type="binding site" evidence="1">
    <location>
        <position position="191"/>
    </location>
    <ligand>
        <name>[4Fe-4S] cluster</name>
        <dbReference type="ChEBI" id="CHEBI:49883"/>
    </ligand>
</feature>
<dbReference type="Gene3D" id="3.40.1010.20">
    <property type="entry name" value="4-hydroxy-3-methylbut-2-enyl diphosphate reductase, catalytic domain"/>
    <property type="match status" value="2"/>
</dbReference>
<dbReference type="CDD" id="cd05688">
    <property type="entry name" value="S1_RPS1_repeat_ec3"/>
    <property type="match status" value="1"/>
</dbReference>
<feature type="binding site" evidence="1">
    <location>
        <position position="42"/>
    </location>
    <ligand>
        <name>dimethylallyl diphosphate</name>
        <dbReference type="ChEBI" id="CHEBI:57623"/>
    </ligand>
</feature>
<feature type="binding site" evidence="1">
    <location>
        <position position="219"/>
    </location>
    <ligand>
        <name>(2E)-4-hydroxy-3-methylbut-2-enyl diphosphate</name>
        <dbReference type="ChEBI" id="CHEBI:128753"/>
    </ligand>
</feature>
<sequence>MRKVILAEKAGFCFGVKRAVDMAILTQKKYNKKIYTLGELIHNNDVVNKLKNSSIYPIEIKEIDKLKENDVILVRSHGISKEVYDMLLAKGLTVIDATCPFVSKIQEKVRKYSELGYDIVIVGDKNHPEVIGINGWCNNKAIISKKGEGLEDIGSKVCIVSQTTEKLENWEKVLSEVESKVDEVISFNTICNATSERQKIANDLSEKVDVMVVIGGKQSSNTTKLYEICKANCKDTIHVENSGEIPENILKNKNSINIGVTAGASTPDWIIEEAINKMSENQISNETNNEMADAMKFIAENEEKIYVGASVTGEIIQVSDKEVFLNINYKRDGIIPKSEIDDDGKDLKELFTVGDKIVAKIIKLKDADNYVVLSVKELQREQGYKDIKDAFENKTTLNVVVKEDVKGGVIASYKGIRVFIPASHVELFHVDNLKEYIGKSFEVAIIEYSTKKRQTKIVASRRALLSREKEKVEETVWNKLDEGQIVEGEVKRLTDFGAFVEIEGVDGLLHVSEISWGRVEKPADVLKIGDKIKVYILSIDKENKKLSLSIKKLTENPWSNVEEKYPVGSVVLGKVVRFADFGAFVELEPGVDGLVHISEISHKRIAKPSDALEIGEEIKAKILEVSSDEKKIGLSIREVEE</sequence>
<dbReference type="InterPro" id="IPR003029">
    <property type="entry name" value="S1_domain"/>
</dbReference>
<feature type="binding site" evidence="1">
    <location>
        <position position="265"/>
    </location>
    <ligand>
        <name>(2E)-4-hydroxy-3-methylbut-2-enyl diphosphate</name>
        <dbReference type="ChEBI" id="CHEBI:128753"/>
    </ligand>
</feature>
<dbReference type="EMBL" id="CP096983">
    <property type="protein sequence ID" value="URZ11723.1"/>
    <property type="molecule type" value="Genomic_DNA"/>
</dbReference>
<gene>
    <name evidence="1 2" type="primary">ispH</name>
    <name evidence="2" type="ORF">CROST_024400</name>
</gene>
<feature type="binding site" evidence="1">
    <location>
        <position position="219"/>
    </location>
    <ligand>
        <name>dimethylallyl diphosphate</name>
        <dbReference type="ChEBI" id="CHEBI:57623"/>
    </ligand>
</feature>
<dbReference type="InterPro" id="IPR035104">
    <property type="entry name" value="Ribosomal_protein_S1-like"/>
</dbReference>
<feature type="binding site" evidence="1">
    <location>
        <position position="221"/>
    </location>
    <ligand>
        <name>isopentenyl diphosphate</name>
        <dbReference type="ChEBI" id="CHEBI:128769"/>
    </ligand>
</feature>
<dbReference type="PRINTS" id="PR00681">
    <property type="entry name" value="RIBOSOMALS1"/>
</dbReference>
<keyword evidence="1" id="KW-0479">Metal-binding</keyword>
<dbReference type="GO" id="GO:0051539">
    <property type="term" value="F:4 iron, 4 sulfur cluster binding"/>
    <property type="evidence" value="ECO:0007669"/>
    <property type="project" value="UniProtKB-UniRule"/>
</dbReference>
<dbReference type="NCBIfam" id="NF005208">
    <property type="entry name" value="PRK06676.1"/>
    <property type="match status" value="1"/>
</dbReference>
<feature type="binding site" evidence="1">
    <location>
        <position position="99"/>
    </location>
    <ligand>
        <name>[4Fe-4S] cluster</name>
        <dbReference type="ChEBI" id="CHEBI:49883"/>
    </ligand>
</feature>
<dbReference type="GO" id="GO:0003729">
    <property type="term" value="F:mRNA binding"/>
    <property type="evidence" value="ECO:0007669"/>
    <property type="project" value="UniProtKB-ARBA"/>
</dbReference>
<accession>A0A1S8M8C3</accession>
<protein>
    <recommendedName>
        <fullName evidence="1">4-hydroxy-3-methylbut-2-enyl diphosphate reductase</fullName>
        <shortName evidence="1">HMBPP reductase</shortName>
        <ecNumber evidence="1">1.17.7.4</ecNumber>
    </recommendedName>
</protein>
<dbReference type="PANTHER" id="PTHR30426">
    <property type="entry name" value="4-HYDROXY-3-METHYLBUT-2-ENYL DIPHOSPHATE REDUCTASE"/>
    <property type="match status" value="1"/>
</dbReference>
<dbReference type="FunFam" id="2.40.50.140:FF:000051">
    <property type="entry name" value="RNA-binding transcriptional accessory protein"/>
    <property type="match status" value="1"/>
</dbReference>
<feature type="binding site" evidence="1">
    <location>
        <position position="220"/>
    </location>
    <ligand>
        <name>dimethylallyl diphosphate</name>
        <dbReference type="ChEBI" id="CHEBI:57623"/>
    </ligand>
</feature>
<dbReference type="GO" id="GO:0046872">
    <property type="term" value="F:metal ion binding"/>
    <property type="evidence" value="ECO:0007669"/>
    <property type="project" value="UniProtKB-KW"/>
</dbReference>
<keyword evidence="1" id="KW-0408">Iron</keyword>
<feature type="binding site" evidence="1">
    <location>
        <position position="77"/>
    </location>
    <ligand>
        <name>(2E)-4-hydroxy-3-methylbut-2-enyl diphosphate</name>
        <dbReference type="ChEBI" id="CHEBI:128753"/>
    </ligand>
</feature>
<feature type="binding site" evidence="1">
    <location>
        <position position="265"/>
    </location>
    <ligand>
        <name>dimethylallyl diphosphate</name>
        <dbReference type="ChEBI" id="CHEBI:57623"/>
    </ligand>
</feature>
<keyword evidence="3" id="KW-1185">Reference proteome</keyword>
<feature type="binding site" evidence="1">
    <location>
        <position position="221"/>
    </location>
    <ligand>
        <name>(2E)-4-hydroxy-3-methylbut-2-enyl diphosphate</name>
        <dbReference type="ChEBI" id="CHEBI:128753"/>
    </ligand>
</feature>
<feature type="binding site" evidence="1">
    <location>
        <position position="221"/>
    </location>
    <ligand>
        <name>dimethylallyl diphosphate</name>
        <dbReference type="ChEBI" id="CHEBI:57623"/>
    </ligand>
</feature>
<dbReference type="CDD" id="cd04465">
    <property type="entry name" value="S1_RPS1_repeat_ec2_hs2"/>
    <property type="match status" value="1"/>
</dbReference>
<feature type="binding site" evidence="1">
    <location>
        <position position="42"/>
    </location>
    <ligand>
        <name>(2E)-4-hydroxy-3-methylbut-2-enyl diphosphate</name>
        <dbReference type="ChEBI" id="CHEBI:128753"/>
    </ligand>
</feature>
<dbReference type="NCBIfam" id="NF009024">
    <property type="entry name" value="PRK12360.1"/>
    <property type="match status" value="1"/>
</dbReference>
<organism evidence="2 3">
    <name type="scientific">Clostridium felsineum</name>
    <dbReference type="NCBI Taxonomy" id="36839"/>
    <lineage>
        <taxon>Bacteria</taxon>
        <taxon>Bacillati</taxon>
        <taxon>Bacillota</taxon>
        <taxon>Clostridia</taxon>
        <taxon>Eubacteriales</taxon>
        <taxon>Clostridiaceae</taxon>
        <taxon>Clostridium</taxon>
    </lineage>
</organism>
<comment type="cofactor">
    <cofactor evidence="1">
        <name>[4Fe-4S] cluster</name>
        <dbReference type="ChEBI" id="CHEBI:49883"/>
    </cofactor>
    <text evidence="1">Binds 1 [4Fe-4S] cluster per subunit.</text>
</comment>
<dbReference type="KEGG" id="crw:CROST_024400"/>
<feature type="binding site" evidence="1">
    <location>
        <position position="127"/>
    </location>
    <ligand>
        <name>dimethylallyl diphosphate</name>
        <dbReference type="ChEBI" id="CHEBI:57623"/>
    </ligand>
</feature>
<feature type="binding site" evidence="1">
    <location>
        <position position="127"/>
    </location>
    <ligand>
        <name>isopentenyl diphosphate</name>
        <dbReference type="ChEBI" id="CHEBI:128769"/>
    </ligand>
</feature>
<comment type="catalytic activity">
    <reaction evidence="1">
        <text>isopentenyl diphosphate + 2 oxidized [2Fe-2S]-[ferredoxin] + H2O = (2E)-4-hydroxy-3-methylbut-2-enyl diphosphate + 2 reduced [2Fe-2S]-[ferredoxin] + 2 H(+)</text>
        <dbReference type="Rhea" id="RHEA:24488"/>
        <dbReference type="Rhea" id="RHEA-COMP:10000"/>
        <dbReference type="Rhea" id="RHEA-COMP:10001"/>
        <dbReference type="ChEBI" id="CHEBI:15377"/>
        <dbReference type="ChEBI" id="CHEBI:15378"/>
        <dbReference type="ChEBI" id="CHEBI:33737"/>
        <dbReference type="ChEBI" id="CHEBI:33738"/>
        <dbReference type="ChEBI" id="CHEBI:128753"/>
        <dbReference type="ChEBI" id="CHEBI:128769"/>
        <dbReference type="EC" id="1.17.7.4"/>
    </reaction>
</comment>
<feature type="binding site" evidence="1">
    <location>
        <position position="220"/>
    </location>
    <ligand>
        <name>(2E)-4-hydroxy-3-methylbut-2-enyl diphosphate</name>
        <dbReference type="ChEBI" id="CHEBI:128753"/>
    </ligand>
</feature>
<dbReference type="RefSeq" id="WP_077834016.1">
    <property type="nucleotide sequence ID" value="NZ_CP096983.1"/>
</dbReference>
<dbReference type="SUPFAM" id="SSF50249">
    <property type="entry name" value="Nucleic acid-binding proteins"/>
    <property type="match status" value="4"/>
</dbReference>
<feature type="active site" description="Proton donor" evidence="1">
    <location>
        <position position="129"/>
    </location>
</feature>
<dbReference type="GO" id="GO:0016114">
    <property type="term" value="P:terpenoid biosynthetic process"/>
    <property type="evidence" value="ECO:0007669"/>
    <property type="project" value="UniProtKB-UniRule"/>
</dbReference>
<dbReference type="Proteomes" id="UP000190951">
    <property type="component" value="Chromosome"/>
</dbReference>
<dbReference type="Gene3D" id="3.40.50.11270">
    <property type="match status" value="1"/>
</dbReference>
<keyword evidence="1" id="KW-0004">4Fe-4S</keyword>
<feature type="binding site" evidence="1">
    <location>
        <position position="163"/>
    </location>
    <ligand>
        <name>(2E)-4-hydroxy-3-methylbut-2-enyl diphosphate</name>
        <dbReference type="ChEBI" id="CHEBI:128753"/>
    </ligand>
</feature>
<feature type="binding site" evidence="1">
    <location>
        <position position="77"/>
    </location>
    <ligand>
        <name>isopentenyl diphosphate</name>
        <dbReference type="ChEBI" id="CHEBI:128769"/>
    </ligand>
</feature>
<evidence type="ECO:0000313" key="3">
    <source>
        <dbReference type="Proteomes" id="UP000190951"/>
    </source>
</evidence>
<feature type="binding site" evidence="1">
    <location>
        <position position="220"/>
    </location>
    <ligand>
        <name>isopentenyl diphosphate</name>
        <dbReference type="ChEBI" id="CHEBI:128769"/>
    </ligand>
</feature>
<dbReference type="GO" id="GO:0050992">
    <property type="term" value="P:dimethylallyl diphosphate biosynthetic process"/>
    <property type="evidence" value="ECO:0007669"/>
    <property type="project" value="UniProtKB-UniRule"/>
</dbReference>
<name>A0A1S8M8C3_9CLOT</name>
<comment type="similarity">
    <text evidence="1">Belongs to the IspH family.</text>
</comment>
<comment type="pathway">
    <text evidence="1">Isoprenoid biosynthesis; isopentenyl diphosphate biosynthesis via DXP pathway; isopentenyl diphosphate from 1-deoxy-D-xylulose 5-phosphate: step 6/6.</text>
</comment>
<dbReference type="CDD" id="cd13944">
    <property type="entry name" value="lytB_ispH"/>
    <property type="match status" value="1"/>
</dbReference>
<dbReference type="GO" id="GO:0051745">
    <property type="term" value="F:4-hydroxy-3-methylbut-2-enyl diphosphate reductase activity"/>
    <property type="evidence" value="ECO:0007669"/>
    <property type="project" value="UniProtKB-UniRule"/>
</dbReference>
<dbReference type="NCBIfam" id="NF000907">
    <property type="entry name" value="PRK00087.1"/>
    <property type="match status" value="1"/>
</dbReference>
<feature type="binding site" evidence="1">
    <location>
        <position position="219"/>
    </location>
    <ligand>
        <name>isopentenyl diphosphate</name>
        <dbReference type="ChEBI" id="CHEBI:128769"/>
    </ligand>
</feature>
<dbReference type="Pfam" id="PF02401">
    <property type="entry name" value="LYTB"/>
    <property type="match status" value="1"/>
</dbReference>
<feature type="binding site" evidence="1">
    <location>
        <position position="77"/>
    </location>
    <ligand>
        <name>dimethylallyl diphosphate</name>
        <dbReference type="ChEBI" id="CHEBI:57623"/>
    </ligand>
</feature>
<keyword evidence="1 2" id="KW-0560">Oxidoreductase</keyword>
<dbReference type="Gene3D" id="2.40.50.140">
    <property type="entry name" value="Nucleic acid-binding proteins"/>
    <property type="match status" value="3"/>
</dbReference>
<dbReference type="Pfam" id="PF00575">
    <property type="entry name" value="S1"/>
    <property type="match status" value="3"/>
</dbReference>
<dbReference type="AlphaFoldDB" id="A0A1S8M8C3"/>
<dbReference type="CDD" id="cd05687">
    <property type="entry name" value="S1_RPS1_repeat_ec1_hs1"/>
    <property type="match status" value="1"/>
</dbReference>
<dbReference type="InterPro" id="IPR003451">
    <property type="entry name" value="LytB/IspH"/>
</dbReference>
<keyword evidence="1" id="KW-0411">Iron-sulfur</keyword>
<dbReference type="GO" id="GO:0005737">
    <property type="term" value="C:cytoplasm"/>
    <property type="evidence" value="ECO:0007669"/>
    <property type="project" value="UniProtKB-ARBA"/>
</dbReference>
<comment type="pathway">
    <text evidence="1">Isoprenoid biosynthesis; dimethylallyl diphosphate biosynthesis; dimethylallyl diphosphate from (2E)-4-hydroxy-3-methylbutenyl diphosphate: step 1/1.</text>
</comment>
<dbReference type="PANTHER" id="PTHR30426:SF0">
    <property type="entry name" value="4-HYDROXY-3-METHYLBUT-2-ENYL DIPHOSPHATE REDUCTASE"/>
    <property type="match status" value="1"/>
</dbReference>
<comment type="catalytic activity">
    <reaction evidence="1">
        <text>dimethylallyl diphosphate + 2 oxidized [2Fe-2S]-[ferredoxin] + H2O = (2E)-4-hydroxy-3-methylbut-2-enyl diphosphate + 2 reduced [2Fe-2S]-[ferredoxin] + 2 H(+)</text>
        <dbReference type="Rhea" id="RHEA:24825"/>
        <dbReference type="Rhea" id="RHEA-COMP:10000"/>
        <dbReference type="Rhea" id="RHEA-COMP:10001"/>
        <dbReference type="ChEBI" id="CHEBI:15377"/>
        <dbReference type="ChEBI" id="CHEBI:15378"/>
        <dbReference type="ChEBI" id="CHEBI:33737"/>
        <dbReference type="ChEBI" id="CHEBI:33738"/>
        <dbReference type="ChEBI" id="CHEBI:57623"/>
        <dbReference type="ChEBI" id="CHEBI:128753"/>
        <dbReference type="EC" id="1.17.7.4"/>
    </reaction>
</comment>
<evidence type="ECO:0000313" key="2">
    <source>
        <dbReference type="EMBL" id="URZ11723.1"/>
    </source>
</evidence>
<proteinExistence type="inferred from homology"/>
<comment type="function">
    <text evidence="1">Catalyzes the conversion of 1-hydroxy-2-methyl-2-(E)-butenyl 4-diphosphate (HMBPP) into a mixture of isopentenyl diphosphate (IPP) and dimethylallyl diphosphate (DMAPP). Acts in the terminal step of the DOXP/MEP pathway for isoprenoid precursor biosynthesis.</text>
</comment>
<dbReference type="EC" id="1.17.7.4" evidence="1"/>
<reference evidence="2 3" key="1">
    <citation type="submission" date="2022-04" db="EMBL/GenBank/DDBJ databases">
        <title>Genome sequence of C. roseum typestrain.</title>
        <authorList>
            <person name="Poehlein A."/>
            <person name="Schoch T."/>
            <person name="Duerre P."/>
            <person name="Daniel R."/>
        </authorList>
    </citation>
    <scope>NUCLEOTIDE SEQUENCE [LARGE SCALE GENOMIC DNA]</scope>
    <source>
        <strain evidence="2 3">DSM 7320</strain>
    </source>
</reference>
<keyword evidence="1" id="KW-0414">Isoprene biosynthesis</keyword>
<evidence type="ECO:0000256" key="1">
    <source>
        <dbReference type="HAMAP-Rule" id="MF_00191"/>
    </source>
</evidence>
<dbReference type="GO" id="GO:0019288">
    <property type="term" value="P:isopentenyl diphosphate biosynthetic process, methylerythritol 4-phosphate pathway"/>
    <property type="evidence" value="ECO:0007669"/>
    <property type="project" value="UniProtKB-UniRule"/>
</dbReference>
<feature type="binding site" evidence="1">
    <location>
        <position position="42"/>
    </location>
    <ligand>
        <name>isopentenyl diphosphate</name>
        <dbReference type="ChEBI" id="CHEBI:128769"/>
    </ligand>
</feature>
<dbReference type="NCBIfam" id="NF002187">
    <property type="entry name" value="PRK01045.1-1"/>
    <property type="match status" value="1"/>
</dbReference>
<dbReference type="STRING" id="84029.CROST_25450"/>
<feature type="binding site" evidence="1">
    <location>
        <position position="127"/>
    </location>
    <ligand>
        <name>(2E)-4-hydroxy-3-methylbut-2-enyl diphosphate</name>
        <dbReference type="ChEBI" id="CHEBI:128753"/>
    </ligand>
</feature>
<dbReference type="PROSITE" id="PS50126">
    <property type="entry name" value="S1"/>
    <property type="match status" value="3"/>
</dbReference>
<dbReference type="NCBIfam" id="TIGR00216">
    <property type="entry name" value="ispH_lytB"/>
    <property type="match status" value="1"/>
</dbReference>
<feature type="binding site" evidence="1">
    <location>
        <position position="265"/>
    </location>
    <ligand>
        <name>isopentenyl diphosphate</name>
        <dbReference type="ChEBI" id="CHEBI:128769"/>
    </ligand>
</feature>
<feature type="binding site" evidence="1">
    <location>
        <position position="13"/>
    </location>
    <ligand>
        <name>[4Fe-4S] cluster</name>
        <dbReference type="ChEBI" id="CHEBI:49883"/>
    </ligand>
</feature>
<dbReference type="HAMAP" id="MF_00191">
    <property type="entry name" value="IspH"/>
    <property type="match status" value="1"/>
</dbReference>